<comment type="caution">
    <text evidence="1">The sequence shown here is derived from an EMBL/GenBank/DDBJ whole genome shotgun (WGS) entry which is preliminary data.</text>
</comment>
<dbReference type="CDD" id="cd09022">
    <property type="entry name" value="Aldose_epim_Ec_YihR"/>
    <property type="match status" value="1"/>
</dbReference>
<organism evidence="1 2">
    <name type="scientific">Luteimicrobium album</name>
    <dbReference type="NCBI Taxonomy" id="1054550"/>
    <lineage>
        <taxon>Bacteria</taxon>
        <taxon>Bacillati</taxon>
        <taxon>Actinomycetota</taxon>
        <taxon>Actinomycetes</taxon>
        <taxon>Micrococcales</taxon>
        <taxon>Luteimicrobium</taxon>
    </lineage>
</organism>
<protein>
    <submittedName>
        <fullName evidence="1">Aldose 1-epimerase</fullName>
    </submittedName>
</protein>
<dbReference type="PANTHER" id="PTHR10091">
    <property type="entry name" value="ALDOSE-1-EPIMERASE"/>
    <property type="match status" value="1"/>
</dbReference>
<dbReference type="InterPro" id="IPR008183">
    <property type="entry name" value="Aldose_1/G6P_1-epimerase"/>
</dbReference>
<reference evidence="2" key="1">
    <citation type="journal article" date="2019" name="Int. J. Syst. Evol. Microbiol.">
        <title>The Global Catalogue of Microorganisms (GCM) 10K type strain sequencing project: providing services to taxonomists for standard genome sequencing and annotation.</title>
        <authorList>
            <consortium name="The Broad Institute Genomics Platform"/>
            <consortium name="The Broad Institute Genome Sequencing Center for Infectious Disease"/>
            <person name="Wu L."/>
            <person name="Ma J."/>
        </authorList>
    </citation>
    <scope>NUCLEOTIDE SEQUENCE [LARGE SCALE GENOMIC DNA]</scope>
    <source>
        <strain evidence="2">NBRC 106348</strain>
    </source>
</reference>
<proteinExistence type="predicted"/>
<dbReference type="EMBL" id="BSUK01000001">
    <property type="protein sequence ID" value="GMA25187.1"/>
    <property type="molecule type" value="Genomic_DNA"/>
</dbReference>
<gene>
    <name evidence="1" type="ORF">GCM10025864_29460</name>
</gene>
<evidence type="ECO:0000313" key="1">
    <source>
        <dbReference type="EMBL" id="GMA25187.1"/>
    </source>
</evidence>
<accession>A0ABQ6I4P7</accession>
<dbReference type="SUPFAM" id="SSF74650">
    <property type="entry name" value="Galactose mutarotase-like"/>
    <property type="match status" value="1"/>
</dbReference>
<sequence>MTDTTTTRTTAHAPSGEQVVLRHGAHEAVVTEVGATLRAYWVDGLEVVQPYAVDQIAPASHGAVLAPWPNRLQDGAYTFDGTDHQVPVNEVGRMTALHGLVCWVRFEVTARTTTDAEDAVELTHRIVQTSGYPFDVVVTVRYALGDAGLTVTTTATNDGARRAPYGLGFHPWLSTRGAAVDDCTLRLDADTRVTTDGRLLPVGTEPVAGPYDHRVASTLTGAALDDAFVGVLRDADGLSWAELGTPDGRTTRVWMDETFGSWQVCTGDFINPPSIRRSAVAVEPQTCYADAFRTGELLVVLEPGASHTSRWGLTLA</sequence>
<dbReference type="InterPro" id="IPR037480">
    <property type="entry name" value="YihR-like"/>
</dbReference>
<dbReference type="InterPro" id="IPR014718">
    <property type="entry name" value="GH-type_carb-bd"/>
</dbReference>
<dbReference type="Gene3D" id="2.70.98.10">
    <property type="match status" value="1"/>
</dbReference>
<evidence type="ECO:0000313" key="2">
    <source>
        <dbReference type="Proteomes" id="UP001157091"/>
    </source>
</evidence>
<dbReference type="Proteomes" id="UP001157091">
    <property type="component" value="Unassembled WGS sequence"/>
</dbReference>
<keyword evidence="2" id="KW-1185">Reference proteome</keyword>
<dbReference type="PANTHER" id="PTHR10091:SF0">
    <property type="entry name" value="GALACTOSE MUTAROTASE"/>
    <property type="match status" value="1"/>
</dbReference>
<dbReference type="Pfam" id="PF01263">
    <property type="entry name" value="Aldose_epim"/>
    <property type="match status" value="1"/>
</dbReference>
<dbReference type="RefSeq" id="WP_284293866.1">
    <property type="nucleotide sequence ID" value="NZ_BSUK01000001.1"/>
</dbReference>
<dbReference type="InterPro" id="IPR011013">
    <property type="entry name" value="Gal_mutarotase_sf_dom"/>
</dbReference>
<name>A0ABQ6I4P7_9MICO</name>